<name>A0A194Q769_PAPXU</name>
<dbReference type="InterPro" id="IPR011990">
    <property type="entry name" value="TPR-like_helical_dom_sf"/>
</dbReference>
<feature type="compositionally biased region" description="Basic and acidic residues" evidence="2">
    <location>
        <begin position="68"/>
        <end position="80"/>
    </location>
</feature>
<evidence type="ECO:0000313" key="3">
    <source>
        <dbReference type="EMBL" id="KPI99240.1"/>
    </source>
</evidence>
<dbReference type="Proteomes" id="UP000053268">
    <property type="component" value="Unassembled WGS sequence"/>
</dbReference>
<dbReference type="Gene3D" id="1.25.40.10">
    <property type="entry name" value="Tetratricopeptide repeat domain"/>
    <property type="match status" value="1"/>
</dbReference>
<feature type="compositionally biased region" description="Acidic residues" evidence="2">
    <location>
        <begin position="81"/>
        <end position="92"/>
    </location>
</feature>
<organism evidence="3 4">
    <name type="scientific">Papilio xuthus</name>
    <name type="common">Asian swallowtail butterfly</name>
    <dbReference type="NCBI Taxonomy" id="66420"/>
    <lineage>
        <taxon>Eukaryota</taxon>
        <taxon>Metazoa</taxon>
        <taxon>Ecdysozoa</taxon>
        <taxon>Arthropoda</taxon>
        <taxon>Hexapoda</taxon>
        <taxon>Insecta</taxon>
        <taxon>Pterygota</taxon>
        <taxon>Neoptera</taxon>
        <taxon>Endopterygota</taxon>
        <taxon>Lepidoptera</taxon>
        <taxon>Glossata</taxon>
        <taxon>Ditrysia</taxon>
        <taxon>Papilionoidea</taxon>
        <taxon>Papilionidae</taxon>
        <taxon>Papilioninae</taxon>
        <taxon>Papilio</taxon>
    </lineage>
</organism>
<sequence length="335" mass="37837">MSDRLKNTNTISNEEVIEDLTKDLELMSADETTANVINPQSTVDDFMNSAGDTQKTDIPYTEDDCDKDDMTYNDDYKAESDKDDSDTDSIDEESLKDAEVDLTDDQKEERRIQAEALKNEGNEAFKIGEYEKSIEKYTEGLRICPLQFEQQRSILYCNRSAAKMKLEKYKRAIKDCSKAIELDDKYLKAYYRRAQSYEATEKFDECLADFKKILELDPAHKEAQAAMIRLPPLIEEKNEKLKKEMFGKLKDLGNMILKPFDTTYGAMSSEAEANSQNVMHVGRSAEHLSGAVTVIDDIGFACRGGDHAVVADHVPDVDEGMQGMTDILKSGRSCI</sequence>
<dbReference type="STRING" id="66420.A0A194Q769"/>
<evidence type="ECO:0000256" key="1">
    <source>
        <dbReference type="PROSITE-ProRule" id="PRU00339"/>
    </source>
</evidence>
<feature type="repeat" description="TPR" evidence="1">
    <location>
        <begin position="114"/>
        <end position="147"/>
    </location>
</feature>
<dbReference type="PANTHER" id="PTHR46014">
    <property type="entry name" value="TETRATRICOPEPTIDE REPEAT PROTEIN 1"/>
    <property type="match status" value="1"/>
</dbReference>
<feature type="repeat" description="TPR" evidence="1">
    <location>
        <begin position="187"/>
        <end position="220"/>
    </location>
</feature>
<dbReference type="Pfam" id="PF00515">
    <property type="entry name" value="TPR_1"/>
    <property type="match status" value="1"/>
</dbReference>
<dbReference type="PROSITE" id="PS50005">
    <property type="entry name" value="TPR"/>
    <property type="match status" value="2"/>
</dbReference>
<dbReference type="SMART" id="SM00028">
    <property type="entry name" value="TPR"/>
    <property type="match status" value="3"/>
</dbReference>
<keyword evidence="1" id="KW-0802">TPR repeat</keyword>
<proteinExistence type="predicted"/>
<gene>
    <name evidence="3" type="ORF">RR46_05424</name>
</gene>
<keyword evidence="4" id="KW-1185">Reference proteome</keyword>
<evidence type="ECO:0000256" key="2">
    <source>
        <dbReference type="SAM" id="MobiDB-lite"/>
    </source>
</evidence>
<accession>A0A194Q769</accession>
<protein>
    <submittedName>
        <fullName evidence="3">Tetratricopeptide repeat protein 1</fullName>
    </submittedName>
</protein>
<reference evidence="3 4" key="1">
    <citation type="journal article" date="2015" name="Nat. Commun.">
        <title>Outbred genome sequencing and CRISPR/Cas9 gene editing in butterflies.</title>
        <authorList>
            <person name="Li X."/>
            <person name="Fan D."/>
            <person name="Zhang W."/>
            <person name="Liu G."/>
            <person name="Zhang L."/>
            <person name="Zhao L."/>
            <person name="Fang X."/>
            <person name="Chen L."/>
            <person name="Dong Y."/>
            <person name="Chen Y."/>
            <person name="Ding Y."/>
            <person name="Zhao R."/>
            <person name="Feng M."/>
            <person name="Zhu Y."/>
            <person name="Feng Y."/>
            <person name="Jiang X."/>
            <person name="Zhu D."/>
            <person name="Xiang H."/>
            <person name="Feng X."/>
            <person name="Li S."/>
            <person name="Wang J."/>
            <person name="Zhang G."/>
            <person name="Kronforst M.R."/>
            <person name="Wang W."/>
        </authorList>
    </citation>
    <scope>NUCLEOTIDE SEQUENCE [LARGE SCALE GENOMIC DNA]</scope>
    <source>
        <strain evidence="3">Ya'a_city_454_Px</strain>
        <tissue evidence="3">Whole body</tissue>
    </source>
</reference>
<dbReference type="SUPFAM" id="SSF48452">
    <property type="entry name" value="TPR-like"/>
    <property type="match status" value="1"/>
</dbReference>
<feature type="region of interest" description="Disordered" evidence="2">
    <location>
        <begin position="36"/>
        <end position="92"/>
    </location>
</feature>
<dbReference type="InterPro" id="IPR052769">
    <property type="entry name" value="TPR_domain_protein"/>
</dbReference>
<dbReference type="PANTHER" id="PTHR46014:SF1">
    <property type="entry name" value="TETRATRICOPEPTIDE REPEAT PROTEIN 1"/>
    <property type="match status" value="1"/>
</dbReference>
<evidence type="ECO:0000313" key="4">
    <source>
        <dbReference type="Proteomes" id="UP000053268"/>
    </source>
</evidence>
<dbReference type="EMBL" id="KQ459580">
    <property type="protein sequence ID" value="KPI99240.1"/>
    <property type="molecule type" value="Genomic_DNA"/>
</dbReference>
<dbReference type="InterPro" id="IPR019734">
    <property type="entry name" value="TPR_rpt"/>
</dbReference>
<dbReference type="Pfam" id="PF13181">
    <property type="entry name" value="TPR_8"/>
    <property type="match status" value="1"/>
</dbReference>
<dbReference type="AlphaFoldDB" id="A0A194Q769"/>